<proteinExistence type="predicted"/>
<feature type="region of interest" description="Disordered" evidence="1">
    <location>
        <begin position="1"/>
        <end position="28"/>
    </location>
</feature>
<evidence type="ECO:0000313" key="3">
    <source>
        <dbReference type="EMBL" id="KAJ1089681.1"/>
    </source>
</evidence>
<protein>
    <submittedName>
        <fullName evidence="2">Uncharacterized protein</fullName>
    </submittedName>
</protein>
<evidence type="ECO:0000313" key="2">
    <source>
        <dbReference type="EMBL" id="KAJ1089679.1"/>
    </source>
</evidence>
<evidence type="ECO:0000313" key="4">
    <source>
        <dbReference type="Proteomes" id="UP001066276"/>
    </source>
</evidence>
<dbReference type="EMBL" id="JANPWB010000015">
    <property type="protein sequence ID" value="KAJ1089681.1"/>
    <property type="molecule type" value="Genomic_DNA"/>
</dbReference>
<sequence>MAPRSSTGSLACKTPAANLRPPPSGLRLQAPAHRRCREVVAPGADCSIWNTWPGGTGPPSYVGVLRPGAEARQHSPPRHTDSSFLFWLRGGHRSSGRPPYSDPDGPTLRRLANATPPGHGRRPPALGPGASQ</sequence>
<dbReference type="Proteomes" id="UP001066276">
    <property type="component" value="Chromosome 11"/>
</dbReference>
<accession>A0AAV7LF74</accession>
<comment type="caution">
    <text evidence="2">The sequence shown here is derived from an EMBL/GenBank/DDBJ whole genome shotgun (WGS) entry which is preliminary data.</text>
</comment>
<name>A0AAV7LF74_PLEWA</name>
<dbReference type="AlphaFoldDB" id="A0AAV7LF74"/>
<reference evidence="2" key="1">
    <citation type="journal article" date="2022" name="bioRxiv">
        <title>Sequencing and chromosome-scale assembly of the giantPleurodeles waltlgenome.</title>
        <authorList>
            <person name="Brown T."/>
            <person name="Elewa A."/>
            <person name="Iarovenko S."/>
            <person name="Subramanian E."/>
            <person name="Araus A.J."/>
            <person name="Petzold A."/>
            <person name="Susuki M."/>
            <person name="Suzuki K.-i.T."/>
            <person name="Hayashi T."/>
            <person name="Toyoda A."/>
            <person name="Oliveira C."/>
            <person name="Osipova E."/>
            <person name="Leigh N.D."/>
            <person name="Simon A."/>
            <person name="Yun M.H."/>
        </authorList>
    </citation>
    <scope>NUCLEOTIDE SEQUENCE</scope>
    <source>
        <strain evidence="2">20211129_DDA</strain>
        <tissue evidence="2">Liver</tissue>
    </source>
</reference>
<gene>
    <name evidence="2" type="ORF">NDU88_002826</name>
    <name evidence="3" type="ORF">NDU88_002828</name>
</gene>
<dbReference type="EMBL" id="JANPWB010000015">
    <property type="protein sequence ID" value="KAJ1089679.1"/>
    <property type="molecule type" value="Genomic_DNA"/>
</dbReference>
<keyword evidence="4" id="KW-1185">Reference proteome</keyword>
<feature type="region of interest" description="Disordered" evidence="1">
    <location>
        <begin position="89"/>
        <end position="132"/>
    </location>
</feature>
<evidence type="ECO:0000256" key="1">
    <source>
        <dbReference type="SAM" id="MobiDB-lite"/>
    </source>
</evidence>
<organism evidence="2 4">
    <name type="scientific">Pleurodeles waltl</name>
    <name type="common">Iberian ribbed newt</name>
    <dbReference type="NCBI Taxonomy" id="8319"/>
    <lineage>
        <taxon>Eukaryota</taxon>
        <taxon>Metazoa</taxon>
        <taxon>Chordata</taxon>
        <taxon>Craniata</taxon>
        <taxon>Vertebrata</taxon>
        <taxon>Euteleostomi</taxon>
        <taxon>Amphibia</taxon>
        <taxon>Batrachia</taxon>
        <taxon>Caudata</taxon>
        <taxon>Salamandroidea</taxon>
        <taxon>Salamandridae</taxon>
        <taxon>Pleurodelinae</taxon>
        <taxon>Pleurodeles</taxon>
    </lineage>
</organism>